<gene>
    <name evidence="3" type="ORF">ISS97_06980</name>
</gene>
<sequence>MSAMSRGLWAVVAVAGASLGWMTPSSAQAQWGGREPQAVYCAGNDGRPAQCPVPWRGPSDMVQQLSRTDCIRGRTWGTDDGSVWVNGGCRANFLPARGGWGGGWRPGWDNGRPDRDDDDRPDGGWRPGPDWDREIQLRCDSNGSRYQLCQVDVGRNGRVRLIRQISDTRCREGDNWGWNRAGVWVDNGCRGIFSVDRRW</sequence>
<evidence type="ECO:0000313" key="4">
    <source>
        <dbReference type="Proteomes" id="UP001620408"/>
    </source>
</evidence>
<keyword evidence="4" id="KW-1185">Reference proteome</keyword>
<evidence type="ECO:0000313" key="3">
    <source>
        <dbReference type="EMBL" id="MFK2917000.1"/>
    </source>
</evidence>
<feature type="region of interest" description="Disordered" evidence="1">
    <location>
        <begin position="102"/>
        <end position="132"/>
    </location>
</feature>
<dbReference type="EMBL" id="JADIKD010000008">
    <property type="protein sequence ID" value="MFK2917000.1"/>
    <property type="molecule type" value="Genomic_DNA"/>
</dbReference>
<dbReference type="InterPro" id="IPR021381">
    <property type="entry name" value="DUF3011"/>
</dbReference>
<dbReference type="RefSeq" id="WP_379986981.1">
    <property type="nucleotide sequence ID" value="NZ_JADIKD010000008.1"/>
</dbReference>
<dbReference type="Pfam" id="PF11218">
    <property type="entry name" value="DUF3011"/>
    <property type="match status" value="2"/>
</dbReference>
<dbReference type="Proteomes" id="UP001620408">
    <property type="component" value="Unassembled WGS sequence"/>
</dbReference>
<keyword evidence="2" id="KW-0732">Signal</keyword>
<evidence type="ECO:0000256" key="1">
    <source>
        <dbReference type="SAM" id="MobiDB-lite"/>
    </source>
</evidence>
<accession>A0ABW8K335</accession>
<feature type="signal peptide" evidence="2">
    <location>
        <begin position="1"/>
        <end position="29"/>
    </location>
</feature>
<name>A0ABW8K335_9GAMM</name>
<organism evidence="3 4">
    <name type="scientific">Dyella koreensis</name>
    <dbReference type="NCBI Taxonomy" id="311235"/>
    <lineage>
        <taxon>Bacteria</taxon>
        <taxon>Pseudomonadati</taxon>
        <taxon>Pseudomonadota</taxon>
        <taxon>Gammaproteobacteria</taxon>
        <taxon>Lysobacterales</taxon>
        <taxon>Rhodanobacteraceae</taxon>
        <taxon>Dyella</taxon>
    </lineage>
</organism>
<feature type="chain" id="PRO_5046363338" evidence="2">
    <location>
        <begin position="30"/>
        <end position="199"/>
    </location>
</feature>
<reference evidence="3 4" key="1">
    <citation type="submission" date="2020-10" db="EMBL/GenBank/DDBJ databases">
        <title>Phylogeny of dyella-like bacteria.</title>
        <authorList>
            <person name="Fu J."/>
        </authorList>
    </citation>
    <scope>NUCLEOTIDE SEQUENCE [LARGE SCALE GENOMIC DNA]</scope>
    <source>
        <strain evidence="3 4">BB4</strain>
    </source>
</reference>
<proteinExistence type="predicted"/>
<evidence type="ECO:0000256" key="2">
    <source>
        <dbReference type="SAM" id="SignalP"/>
    </source>
</evidence>
<protein>
    <submittedName>
        <fullName evidence="3">DUF3011 domain-containing protein</fullName>
    </submittedName>
</protein>
<comment type="caution">
    <text evidence="3">The sequence shown here is derived from an EMBL/GenBank/DDBJ whole genome shotgun (WGS) entry which is preliminary data.</text>
</comment>